<evidence type="ECO:0000313" key="1">
    <source>
        <dbReference type="EMBL" id="ABI21598.1"/>
    </source>
</evidence>
<sequence length="49" mass="5157">MEMENSAVSVGPFVLALYVLSAWGSEEGRRSCVASDTPGFAEPDAEPVP</sequence>
<organism evidence="1">
    <name type="scientific">uncultured organism</name>
    <dbReference type="NCBI Taxonomy" id="155900"/>
    <lineage>
        <taxon>unclassified sequences</taxon>
        <taxon>environmental samples</taxon>
    </lineage>
</organism>
<name>Q0GNK4_9ZZZZ</name>
<dbReference type="EMBL" id="DQ813476">
    <property type="protein sequence ID" value="ABI21598.1"/>
    <property type="molecule type" value="Genomic_DNA"/>
</dbReference>
<accession>Q0GNK4</accession>
<dbReference type="AlphaFoldDB" id="Q0GNK4"/>
<reference evidence="1" key="1">
    <citation type="journal article" date="2006" name="Mol. Microbiol.">
        <title>Metagenomic DNA fragments that affect Escherichia coli mutational pathways.</title>
        <authorList>
            <person name="Yang H."/>
            <person name="To K.H."/>
            <person name="Aguila S.J."/>
            <person name="Miller J.H."/>
        </authorList>
    </citation>
    <scope>NUCLEOTIDE SEQUENCE</scope>
</reference>
<protein>
    <submittedName>
        <fullName evidence="1">Uncharacterized protein</fullName>
    </submittedName>
</protein>
<proteinExistence type="predicted"/>